<feature type="compositionally biased region" description="Low complexity" evidence="1">
    <location>
        <begin position="153"/>
        <end position="169"/>
    </location>
</feature>
<name>A0ABS2RMK0_9ACTN</name>
<reference evidence="3 4" key="1">
    <citation type="submission" date="2021-01" db="EMBL/GenBank/DDBJ databases">
        <title>Sequencing the genomes of 1000 actinobacteria strains.</title>
        <authorList>
            <person name="Klenk H.-P."/>
        </authorList>
    </citation>
    <scope>NUCLEOTIDE SEQUENCE [LARGE SCALE GENOMIC DNA]</scope>
    <source>
        <strain evidence="3 4">DSM 18662</strain>
    </source>
</reference>
<evidence type="ECO:0000313" key="3">
    <source>
        <dbReference type="EMBL" id="MBM7800230.1"/>
    </source>
</evidence>
<feature type="compositionally biased region" description="Low complexity" evidence="1">
    <location>
        <begin position="53"/>
        <end position="71"/>
    </location>
</feature>
<keyword evidence="4" id="KW-1185">Reference proteome</keyword>
<feature type="compositionally biased region" description="Gly residues" evidence="1">
    <location>
        <begin position="85"/>
        <end position="110"/>
    </location>
</feature>
<feature type="region of interest" description="Disordered" evidence="1">
    <location>
        <begin position="146"/>
        <end position="205"/>
    </location>
</feature>
<feature type="compositionally biased region" description="Low complexity" evidence="1">
    <location>
        <begin position="177"/>
        <end position="198"/>
    </location>
</feature>
<feature type="region of interest" description="Disordered" evidence="1">
    <location>
        <begin position="1"/>
        <end position="113"/>
    </location>
</feature>
<evidence type="ECO:0000256" key="1">
    <source>
        <dbReference type="SAM" id="MobiDB-lite"/>
    </source>
</evidence>
<evidence type="ECO:0000256" key="2">
    <source>
        <dbReference type="SAM" id="Phobius"/>
    </source>
</evidence>
<organism evidence="3 4">
    <name type="scientific">Microlunatus panaciterrae</name>
    <dbReference type="NCBI Taxonomy" id="400768"/>
    <lineage>
        <taxon>Bacteria</taxon>
        <taxon>Bacillati</taxon>
        <taxon>Actinomycetota</taxon>
        <taxon>Actinomycetes</taxon>
        <taxon>Propionibacteriales</taxon>
        <taxon>Propionibacteriaceae</taxon>
        <taxon>Microlunatus</taxon>
    </lineage>
</organism>
<dbReference type="RefSeq" id="WP_204919509.1">
    <property type="nucleotide sequence ID" value="NZ_BAAAQP010000003.1"/>
</dbReference>
<keyword evidence="2" id="KW-0812">Transmembrane</keyword>
<keyword evidence="2" id="KW-0472">Membrane</keyword>
<feature type="compositionally biased region" description="Pro residues" evidence="1">
    <location>
        <begin position="29"/>
        <end position="52"/>
    </location>
</feature>
<evidence type="ECO:0000313" key="4">
    <source>
        <dbReference type="Proteomes" id="UP000704762"/>
    </source>
</evidence>
<gene>
    <name evidence="3" type="ORF">JOE57_003151</name>
</gene>
<comment type="caution">
    <text evidence="3">The sequence shown here is derived from an EMBL/GenBank/DDBJ whole genome shotgun (WGS) entry which is preliminary data.</text>
</comment>
<feature type="compositionally biased region" description="Low complexity" evidence="1">
    <location>
        <begin position="1"/>
        <end position="10"/>
    </location>
</feature>
<dbReference type="EMBL" id="JAFBCF010000001">
    <property type="protein sequence ID" value="MBM7800230.1"/>
    <property type="molecule type" value="Genomic_DNA"/>
</dbReference>
<sequence length="346" mass="34932">MSQDPGQWGPQPGGYPPQGPPQGQGGYPPQGPGGYPPQGPGGYPPQPQPGYPQQPQQPGQPGQGYSQPAGYPQGGYQGPPQQFGTGQGLGGGQGGFGGGQGPGGPTGPGGAPKKKSNAMIIGIVVAAVVLLAAVGGIVIALTNGKDRPTVTITPGQQTTPSSGPTTSSPPDNPTPSPSTTTDQPSPSASQEQQPPGESIDLGNNITLTPAAGWDLKSKKPNLAQLSNGRDVFVGQQAQLQATATPEQVCTDYHKQLSAKYSDPKLGEAKARDLGNSKVKAAACSMMVTVATSQGSAQIQVTSLVSIRSADGLAVVGTVYFDKGSDLTQLNKDFASMVVSMVKGQVS</sequence>
<accession>A0ABS2RMK0</accession>
<feature type="transmembrane region" description="Helical" evidence="2">
    <location>
        <begin position="118"/>
        <end position="141"/>
    </location>
</feature>
<keyword evidence="2" id="KW-1133">Transmembrane helix</keyword>
<dbReference type="Proteomes" id="UP000704762">
    <property type="component" value="Unassembled WGS sequence"/>
</dbReference>
<proteinExistence type="predicted"/>
<protein>
    <submittedName>
        <fullName evidence="3">Uncharacterized protein</fullName>
    </submittedName>
</protein>